<dbReference type="PANTHER" id="PTHR30032:SF4">
    <property type="entry name" value="AMIDASE ENHANCER"/>
    <property type="match status" value="1"/>
</dbReference>
<feature type="signal peptide" evidence="1">
    <location>
        <begin position="1"/>
        <end position="22"/>
    </location>
</feature>
<feature type="domain" description="Sporulation stage II protein D amidase enhancer LytB N-terminal" evidence="2">
    <location>
        <begin position="107"/>
        <end position="197"/>
    </location>
</feature>
<evidence type="ECO:0000313" key="3">
    <source>
        <dbReference type="EMBL" id="QXE92186.1"/>
    </source>
</evidence>
<dbReference type="NCBIfam" id="TIGR02669">
    <property type="entry name" value="SpoIID_LytB"/>
    <property type="match status" value="1"/>
</dbReference>
<gene>
    <name evidence="3" type="ORF">KP001_06605</name>
</gene>
<dbReference type="InterPro" id="IPR013693">
    <property type="entry name" value="SpoIID/LytB_N"/>
</dbReference>
<dbReference type="InterPro" id="IPR013486">
    <property type="entry name" value="SpoIID/LytB"/>
</dbReference>
<proteinExistence type="predicted"/>
<accession>A0ABX8LLH0</accession>
<dbReference type="Proteomes" id="UP000683559">
    <property type="component" value="Chromosome"/>
</dbReference>
<dbReference type="PANTHER" id="PTHR30032">
    <property type="entry name" value="N-ACETYLMURAMOYL-L-ALANINE AMIDASE-RELATED"/>
    <property type="match status" value="1"/>
</dbReference>
<sequence length="370" mass="40090">MSCFRTLIILITICLAAGGSTAAMRPEMVRVALLKGTETLKIDGDGVLLTDGRGEPLRVEMPLEVRRSGSGLSVNGKPVNRLIASAFSRISVNGKGYRALIEVSAADKGLLVVNELPLEEYLVGLINCEISSAWPIEAIKAQAVIARSYAVYQMQARRGQSYQLESSVMDQVYEGADVEDSRAAYGVRETAGEVLTYDGRTIQAFYHSNCAGHTESSRNVWGLSIPYLKGVACRYCGESNPIRWELNLPLRKVETSLRNAGFQVTGLKELRVRGRNASGRAQDVVAECSRGSVVIPAVAFRKALGYGTVKSTNFEIRGGRDEVQVVGTGSGHGVGLCQWGAKGRAIEGFDYREILSYYYPGVKLSGGYGR</sequence>
<dbReference type="InterPro" id="IPR051922">
    <property type="entry name" value="Bact_Sporulation_Assoc"/>
</dbReference>
<reference evidence="3 4" key="1">
    <citation type="submission" date="2021-06" db="EMBL/GenBank/DDBJ databases">
        <title>Gemonas diversity in paddy soil.</title>
        <authorList>
            <person name="Liu G."/>
        </authorList>
    </citation>
    <scope>NUCLEOTIDE SEQUENCE [LARGE SCALE GENOMIC DNA]</scope>
    <source>
        <strain evidence="3 4">RG2</strain>
    </source>
</reference>
<protein>
    <submittedName>
        <fullName evidence="3">SpoIID/LytB domain-containing protein</fullName>
    </submittedName>
</protein>
<evidence type="ECO:0000256" key="1">
    <source>
        <dbReference type="SAM" id="SignalP"/>
    </source>
</evidence>
<organism evidence="3 4">
    <name type="scientific">Geomonas subterranea</name>
    <dbReference type="NCBI Taxonomy" id="2847989"/>
    <lineage>
        <taxon>Bacteria</taxon>
        <taxon>Pseudomonadati</taxon>
        <taxon>Thermodesulfobacteriota</taxon>
        <taxon>Desulfuromonadia</taxon>
        <taxon>Geobacterales</taxon>
        <taxon>Geobacteraceae</taxon>
        <taxon>Geomonas</taxon>
    </lineage>
</organism>
<name>A0ABX8LLH0_9BACT</name>
<feature type="chain" id="PRO_5047034959" evidence="1">
    <location>
        <begin position="23"/>
        <end position="370"/>
    </location>
</feature>
<keyword evidence="1" id="KW-0732">Signal</keyword>
<keyword evidence="4" id="KW-1185">Reference proteome</keyword>
<dbReference type="EMBL" id="CP077683">
    <property type="protein sequence ID" value="QXE92186.1"/>
    <property type="molecule type" value="Genomic_DNA"/>
</dbReference>
<dbReference type="Pfam" id="PF08486">
    <property type="entry name" value="SpoIID"/>
    <property type="match status" value="1"/>
</dbReference>
<dbReference type="RefSeq" id="WP_217288743.1">
    <property type="nucleotide sequence ID" value="NZ_CP077683.1"/>
</dbReference>
<evidence type="ECO:0000259" key="2">
    <source>
        <dbReference type="Pfam" id="PF08486"/>
    </source>
</evidence>
<evidence type="ECO:0000313" key="4">
    <source>
        <dbReference type="Proteomes" id="UP000683559"/>
    </source>
</evidence>